<evidence type="ECO:0000313" key="1">
    <source>
        <dbReference type="EMBL" id="KTC97363.1"/>
    </source>
</evidence>
<proteinExistence type="predicted"/>
<dbReference type="RefSeq" id="WP_028385679.1">
    <property type="nucleotide sequence ID" value="NZ_CAAAHN010000002.1"/>
</dbReference>
<accession>A0A0W0TP42</accession>
<name>A0A0W0TP42_9GAMM</name>
<sequence>MTNHRINALALGLACGVLWGVSVLLMGLMATHGVYGKEFVDSIGTLYIGYTSSIGGSLLGGLIGFIDAFLGGLILGWLYNKFDACCCKKSGTCCPVKAEDKPEA</sequence>
<dbReference type="Proteomes" id="UP000054785">
    <property type="component" value="Unassembled WGS sequence"/>
</dbReference>
<protein>
    <submittedName>
        <fullName evidence="1">Uncharacterized protein</fullName>
    </submittedName>
</protein>
<reference evidence="1 2" key="1">
    <citation type="submission" date="2015-11" db="EMBL/GenBank/DDBJ databases">
        <title>Genomic analysis of 38 Legionella species identifies large and diverse effector repertoires.</title>
        <authorList>
            <person name="Burstein D."/>
            <person name="Amaro F."/>
            <person name="Zusman T."/>
            <person name="Lifshitz Z."/>
            <person name="Cohen O."/>
            <person name="Gilbert J.A."/>
            <person name="Pupko T."/>
            <person name="Shuman H.A."/>
            <person name="Segal G."/>
        </authorList>
    </citation>
    <scope>NUCLEOTIDE SEQUENCE [LARGE SCALE GENOMIC DNA]</scope>
    <source>
        <strain evidence="1 2">ATCC 49504</strain>
    </source>
</reference>
<dbReference type="EMBL" id="LNYC01000072">
    <property type="protein sequence ID" value="KTC97363.1"/>
    <property type="molecule type" value="Genomic_DNA"/>
</dbReference>
<organism evidence="1 2">
    <name type="scientific">Legionella geestiana</name>
    <dbReference type="NCBI Taxonomy" id="45065"/>
    <lineage>
        <taxon>Bacteria</taxon>
        <taxon>Pseudomonadati</taxon>
        <taxon>Pseudomonadota</taxon>
        <taxon>Gammaproteobacteria</taxon>
        <taxon>Legionellales</taxon>
        <taxon>Legionellaceae</taxon>
        <taxon>Legionella</taxon>
    </lineage>
</organism>
<evidence type="ECO:0000313" key="2">
    <source>
        <dbReference type="Proteomes" id="UP000054785"/>
    </source>
</evidence>
<gene>
    <name evidence="1" type="ORF">Lgee_2024</name>
</gene>
<dbReference type="PATRIC" id="fig|45065.4.peg.2198"/>
<dbReference type="OrthoDB" id="5651342at2"/>
<keyword evidence="2" id="KW-1185">Reference proteome</keyword>
<dbReference type="NCBIfam" id="NF037947">
    <property type="entry name" value="holin_4"/>
    <property type="match status" value="1"/>
</dbReference>
<dbReference type="AlphaFoldDB" id="A0A0W0TP42"/>
<comment type="caution">
    <text evidence="1">The sequence shown here is derived from an EMBL/GenBank/DDBJ whole genome shotgun (WGS) entry which is preliminary data.</text>
</comment>